<keyword evidence="1" id="KW-0540">Nuclease</keyword>
<dbReference type="GO" id="GO:0016787">
    <property type="term" value="F:hydrolase activity"/>
    <property type="evidence" value="ECO:0007669"/>
    <property type="project" value="UniProtKB-KW"/>
</dbReference>
<dbReference type="AlphaFoldDB" id="A0A9Q6PSE1"/>
<dbReference type="EC" id="3.1.-.-" evidence="1"/>
<evidence type="ECO:0000313" key="1">
    <source>
        <dbReference type="EMBL" id="QGO05830.1"/>
    </source>
</evidence>
<name>A0A9Q6PSE1_PISSA</name>
<protein>
    <submittedName>
        <fullName evidence="1">DNA endonuclease SmrA</fullName>
        <ecNumber evidence="1">3.1.-.-</ecNumber>
    </submittedName>
</protein>
<organism evidence="1 2">
    <name type="scientific">Piscirickettsia salmonis</name>
    <dbReference type="NCBI Taxonomy" id="1238"/>
    <lineage>
        <taxon>Bacteria</taxon>
        <taxon>Pseudomonadati</taxon>
        <taxon>Pseudomonadota</taxon>
        <taxon>Gammaproteobacteria</taxon>
        <taxon>Thiotrichales</taxon>
        <taxon>Piscirickettsiaceae</taxon>
        <taxon>Piscirickettsia</taxon>
    </lineage>
</organism>
<dbReference type="Proteomes" id="UP000422232">
    <property type="component" value="Chromosome"/>
</dbReference>
<dbReference type="EMBL" id="CP038908">
    <property type="protein sequence ID" value="QGO05830.1"/>
    <property type="molecule type" value="Genomic_DNA"/>
</dbReference>
<dbReference type="PROSITE" id="PS50828">
    <property type="entry name" value="SMR"/>
    <property type="match status" value="1"/>
</dbReference>
<reference evidence="1 2" key="1">
    <citation type="submission" date="2019-04" db="EMBL/GenBank/DDBJ databases">
        <title>Complete genome sequencing of Piscirickettsia salmonis strain Psal-009.</title>
        <authorList>
            <person name="Schober I."/>
            <person name="Bunk B."/>
            <person name="Sproer C."/>
            <person name="Carril G.P."/>
            <person name="Riedel T."/>
            <person name="Flores-Herrera P.A."/>
            <person name="Nourdin-Galindo G."/>
            <person name="Marshall S.H."/>
            <person name="Overmann J."/>
        </authorList>
    </citation>
    <scope>NUCLEOTIDE SEQUENCE [LARGE SCALE GENOMIC DNA]</scope>
    <source>
        <strain evidence="1 2">Psal-009</strain>
    </source>
</reference>
<accession>A0A9Q6PSE1</accession>
<dbReference type="Gene3D" id="3.30.1370.110">
    <property type="match status" value="1"/>
</dbReference>
<sequence length="202" mass="23295">MSNSKKKKNNNNHHLSTEEQALLQEEMQGIKPLQQTQAIINKKRPLPQKIVQPSFSDPNNILEKDEFSDYTLCSPVQANDLIDYYQEGVQHSILSKLKRGKIFAEDELDLHGYNIHTAKLQLKHFFDYCQNRQYQCVRIIHGKGKMSQETPVLKNKLNNWLRHSPRVLAFASAPRQFSGAGAVHVLIKRKKNNSSEEFNSLL</sequence>
<keyword evidence="1" id="KW-0378">Hydrolase</keyword>
<proteinExistence type="predicted"/>
<dbReference type="PANTHER" id="PTHR35562:SF2">
    <property type="entry name" value="DNA ENDONUCLEASE SMRA-RELATED"/>
    <property type="match status" value="1"/>
</dbReference>
<evidence type="ECO:0000313" key="2">
    <source>
        <dbReference type="Proteomes" id="UP000422232"/>
    </source>
</evidence>
<keyword evidence="1" id="KW-0255">Endonuclease</keyword>
<keyword evidence="2" id="KW-1185">Reference proteome</keyword>
<dbReference type="InterPro" id="IPR002625">
    <property type="entry name" value="Smr_dom"/>
</dbReference>
<dbReference type="GO" id="GO:0004519">
    <property type="term" value="F:endonuclease activity"/>
    <property type="evidence" value="ECO:0007669"/>
    <property type="project" value="UniProtKB-KW"/>
</dbReference>
<dbReference type="SUPFAM" id="SSF160443">
    <property type="entry name" value="SMR domain-like"/>
    <property type="match status" value="1"/>
</dbReference>
<gene>
    <name evidence="1" type="primary">smrA</name>
    <name evidence="1" type="ORF">Psal009_01727</name>
</gene>
<dbReference type="Pfam" id="PF01713">
    <property type="entry name" value="Smr"/>
    <property type="match status" value="1"/>
</dbReference>
<dbReference type="PANTHER" id="PTHR35562">
    <property type="entry name" value="DNA ENDONUCLEASE SMRA-RELATED"/>
    <property type="match status" value="1"/>
</dbReference>
<dbReference type="SMART" id="SM00463">
    <property type="entry name" value="SMR"/>
    <property type="match status" value="1"/>
</dbReference>
<dbReference type="RefSeq" id="WP_081007029.1">
    <property type="nucleotide sequence ID" value="NZ_CP012413.1"/>
</dbReference>
<dbReference type="InterPro" id="IPR036063">
    <property type="entry name" value="Smr_dom_sf"/>
</dbReference>